<dbReference type="GO" id="GO:0008236">
    <property type="term" value="F:serine-type peptidase activity"/>
    <property type="evidence" value="ECO:0007669"/>
    <property type="project" value="UniProtKB-KW"/>
</dbReference>
<dbReference type="AlphaFoldDB" id="A0AAX4HVF7"/>
<name>A0AAX4HVF7_9BACT</name>
<dbReference type="Pfam" id="PF02016">
    <property type="entry name" value="Peptidase_S66"/>
    <property type="match status" value="1"/>
</dbReference>
<dbReference type="PIRSF" id="PIRSF028757">
    <property type="entry name" value="LD-carboxypeptidase"/>
    <property type="match status" value="1"/>
</dbReference>
<feature type="active site" description="Nucleophile" evidence="6">
    <location>
        <position position="110"/>
    </location>
</feature>
<feature type="active site" description="Charge relay system" evidence="6">
    <location>
        <position position="210"/>
    </location>
</feature>
<dbReference type="CDD" id="cd07025">
    <property type="entry name" value="Peptidase_S66"/>
    <property type="match status" value="1"/>
</dbReference>
<dbReference type="InterPro" id="IPR027478">
    <property type="entry name" value="LdcA_N"/>
</dbReference>
<dbReference type="SUPFAM" id="SSF52317">
    <property type="entry name" value="Class I glutamine amidotransferase-like"/>
    <property type="match status" value="1"/>
</dbReference>
<feature type="domain" description="LD-carboxypeptidase C-terminal" evidence="8">
    <location>
        <begin position="179"/>
        <end position="292"/>
    </location>
</feature>
<comment type="similarity">
    <text evidence="1">Belongs to the peptidase S66 family.</text>
</comment>
<evidence type="ECO:0000259" key="7">
    <source>
        <dbReference type="Pfam" id="PF02016"/>
    </source>
</evidence>
<evidence type="ECO:0000256" key="4">
    <source>
        <dbReference type="ARBA" id="ARBA00022801"/>
    </source>
</evidence>
<dbReference type="Proteomes" id="UP001324634">
    <property type="component" value="Chromosome"/>
</dbReference>
<evidence type="ECO:0000259" key="8">
    <source>
        <dbReference type="Pfam" id="PF17676"/>
    </source>
</evidence>
<protein>
    <submittedName>
        <fullName evidence="9">LD-carboxypeptidase</fullName>
    </submittedName>
</protein>
<dbReference type="SUPFAM" id="SSF141986">
    <property type="entry name" value="LD-carboxypeptidase A C-terminal domain-like"/>
    <property type="match status" value="1"/>
</dbReference>
<dbReference type="RefSeq" id="WP_321399636.1">
    <property type="nucleotide sequence ID" value="NZ_CP139487.1"/>
</dbReference>
<evidence type="ECO:0000256" key="5">
    <source>
        <dbReference type="ARBA" id="ARBA00022825"/>
    </source>
</evidence>
<accession>A0AAX4HVF7</accession>
<gene>
    <name evidence="9" type="ORF">SOO65_09270</name>
</gene>
<dbReference type="Gene3D" id="3.50.30.60">
    <property type="entry name" value="LD-carboxypeptidase A C-terminal domain-like"/>
    <property type="match status" value="1"/>
</dbReference>
<feature type="domain" description="LD-carboxypeptidase N-terminal" evidence="7">
    <location>
        <begin position="15"/>
        <end position="130"/>
    </location>
</feature>
<evidence type="ECO:0000256" key="3">
    <source>
        <dbReference type="ARBA" id="ARBA00022670"/>
    </source>
</evidence>
<dbReference type="InterPro" id="IPR040449">
    <property type="entry name" value="Peptidase_S66_N"/>
</dbReference>
<dbReference type="GO" id="GO:0006508">
    <property type="term" value="P:proteolysis"/>
    <property type="evidence" value="ECO:0007669"/>
    <property type="project" value="UniProtKB-KW"/>
</dbReference>
<dbReference type="Gene3D" id="3.40.50.10740">
    <property type="entry name" value="Class I glutamine amidotransferase-like"/>
    <property type="match status" value="1"/>
</dbReference>
<dbReference type="InterPro" id="IPR040921">
    <property type="entry name" value="Peptidase_S66C"/>
</dbReference>
<sequence>MKKSTWQFLEKNDIVDIIAPASNSPLEKMDNGIEWVRSVGLIPRVQPGMINTDVFFAAPLKTQLEHLKNAIYSDSKAIWCLRGGYGSMRLIPHLLKLRPPKRPKLFVGFSDITSLHMFFNKQWNWPTIHGRTISQLSPENKNTVDRKFLTQMIYGERQERVFKNLKPLNDLARDTKLVKGSIVGGNLRIIQSSLGTAWELDAKGKILFIEDVAERGYSIDRMLEQMVQAKLIDKGLKAVVFGDFTEGLEKDGRDLSLVAMKRFAARVPYPVLKGLPCGHGHKLNYPLPFNTNTILKLGAKPELTCFYGGSL</sequence>
<keyword evidence="5" id="KW-0720">Serine protease</keyword>
<dbReference type="InterPro" id="IPR027461">
    <property type="entry name" value="Carboxypeptidase_A_C_sf"/>
</dbReference>
<dbReference type="Pfam" id="PF17676">
    <property type="entry name" value="Peptidase_S66C"/>
    <property type="match status" value="1"/>
</dbReference>
<dbReference type="KEGG" id="psti:SOO65_09270"/>
<proteinExistence type="inferred from homology"/>
<evidence type="ECO:0000256" key="1">
    <source>
        <dbReference type="ARBA" id="ARBA00010233"/>
    </source>
</evidence>
<evidence type="ECO:0000313" key="10">
    <source>
        <dbReference type="Proteomes" id="UP001324634"/>
    </source>
</evidence>
<dbReference type="InterPro" id="IPR003507">
    <property type="entry name" value="S66_fam"/>
</dbReference>
<keyword evidence="10" id="KW-1185">Reference proteome</keyword>
<dbReference type="PANTHER" id="PTHR30237:SF2">
    <property type="entry name" value="MUREIN TETRAPEPTIDE CARBOXYPEPTIDASE"/>
    <property type="match status" value="1"/>
</dbReference>
<feature type="active site" description="Charge relay system" evidence="6">
    <location>
        <position position="279"/>
    </location>
</feature>
<reference evidence="9 10" key="1">
    <citation type="submission" date="2023-11" db="EMBL/GenBank/DDBJ databases">
        <title>Peredibacter starrii A3.12.</title>
        <authorList>
            <person name="Mitchell R.J."/>
        </authorList>
    </citation>
    <scope>NUCLEOTIDE SEQUENCE [LARGE SCALE GENOMIC DNA]</scope>
    <source>
        <strain evidence="9 10">A3.12</strain>
    </source>
</reference>
<keyword evidence="3" id="KW-0645">Protease</keyword>
<dbReference type="EMBL" id="CP139487">
    <property type="protein sequence ID" value="WPU66939.1"/>
    <property type="molecule type" value="Genomic_DNA"/>
</dbReference>
<evidence type="ECO:0000256" key="2">
    <source>
        <dbReference type="ARBA" id="ARBA00022645"/>
    </source>
</evidence>
<keyword evidence="4" id="KW-0378">Hydrolase</keyword>
<dbReference type="PANTHER" id="PTHR30237">
    <property type="entry name" value="MURAMOYLTETRAPEPTIDE CARBOXYPEPTIDASE"/>
    <property type="match status" value="1"/>
</dbReference>
<organism evidence="9 10">
    <name type="scientific">Peredibacter starrii</name>
    <dbReference type="NCBI Taxonomy" id="28202"/>
    <lineage>
        <taxon>Bacteria</taxon>
        <taxon>Pseudomonadati</taxon>
        <taxon>Bdellovibrionota</taxon>
        <taxon>Bacteriovoracia</taxon>
        <taxon>Bacteriovoracales</taxon>
        <taxon>Bacteriovoracaceae</taxon>
        <taxon>Peredibacter</taxon>
    </lineage>
</organism>
<dbReference type="GO" id="GO:0004180">
    <property type="term" value="F:carboxypeptidase activity"/>
    <property type="evidence" value="ECO:0007669"/>
    <property type="project" value="UniProtKB-KW"/>
</dbReference>
<keyword evidence="2" id="KW-0121">Carboxypeptidase</keyword>
<evidence type="ECO:0000256" key="6">
    <source>
        <dbReference type="PIRSR" id="PIRSR028757-1"/>
    </source>
</evidence>
<evidence type="ECO:0000313" key="9">
    <source>
        <dbReference type="EMBL" id="WPU66939.1"/>
    </source>
</evidence>
<dbReference type="InterPro" id="IPR029062">
    <property type="entry name" value="Class_I_gatase-like"/>
</dbReference>